<dbReference type="Proteomes" id="UP000446768">
    <property type="component" value="Unassembled WGS sequence"/>
</dbReference>
<reference evidence="10 11" key="1">
    <citation type="submission" date="2019-11" db="EMBL/GenBank/DDBJ databases">
        <title>Novel species isolated from a subtropical stream in China.</title>
        <authorList>
            <person name="Lu H."/>
        </authorList>
    </citation>
    <scope>NUCLEOTIDE SEQUENCE [LARGE SCALE GENOMIC DNA]</scope>
    <source>
        <strain evidence="10 11">FT92W</strain>
    </source>
</reference>
<feature type="binding site" description="covalent" evidence="6">
    <location>
        <position position="203"/>
    </location>
    <ligand>
        <name>heme c</name>
        <dbReference type="ChEBI" id="CHEBI:61717"/>
        <label>2</label>
    </ligand>
</feature>
<dbReference type="AlphaFoldDB" id="A0A7X2IMG4"/>
<dbReference type="InterPro" id="IPR014353">
    <property type="entry name" value="Membr-bd_ADH_cyt_c"/>
</dbReference>
<feature type="binding site" description="covalent" evidence="6">
    <location>
        <position position="58"/>
    </location>
    <ligand>
        <name>heme c</name>
        <dbReference type="ChEBI" id="CHEBI:61717"/>
        <label>1</label>
    </ligand>
</feature>
<accession>A0A7X2IMG4</accession>
<feature type="domain" description="Cytochrome c" evidence="9">
    <location>
        <begin position="41"/>
        <end position="143"/>
    </location>
</feature>
<feature type="signal peptide" evidence="8">
    <location>
        <begin position="1"/>
        <end position="17"/>
    </location>
</feature>
<keyword evidence="4" id="KW-0249">Electron transport</keyword>
<dbReference type="InterPro" id="IPR008168">
    <property type="entry name" value="Cyt_C_IC"/>
</dbReference>
<evidence type="ECO:0000256" key="8">
    <source>
        <dbReference type="SAM" id="SignalP"/>
    </source>
</evidence>
<evidence type="ECO:0000256" key="2">
    <source>
        <dbReference type="ARBA" id="ARBA00022617"/>
    </source>
</evidence>
<dbReference type="InterPro" id="IPR051459">
    <property type="entry name" value="Cytochrome_c-type_DH"/>
</dbReference>
<dbReference type="RefSeq" id="WP_154373493.1">
    <property type="nucleotide sequence ID" value="NZ_WKJJ01000006.1"/>
</dbReference>
<evidence type="ECO:0000256" key="3">
    <source>
        <dbReference type="ARBA" id="ARBA00022723"/>
    </source>
</evidence>
<dbReference type="Pfam" id="PF00034">
    <property type="entry name" value="Cytochrom_C"/>
    <property type="match status" value="2"/>
</dbReference>
<evidence type="ECO:0000259" key="9">
    <source>
        <dbReference type="PROSITE" id="PS51007"/>
    </source>
</evidence>
<dbReference type="SUPFAM" id="SSF46626">
    <property type="entry name" value="Cytochrome c"/>
    <property type="match status" value="3"/>
</dbReference>
<keyword evidence="11" id="KW-1185">Reference proteome</keyword>
<evidence type="ECO:0000313" key="10">
    <source>
        <dbReference type="EMBL" id="MRV72173.1"/>
    </source>
</evidence>
<feature type="binding site" description="axial binding residue" evidence="7">
    <location>
        <position position="59"/>
    </location>
    <ligand>
        <name>heme c</name>
        <dbReference type="ChEBI" id="CHEBI:61717"/>
        <label>1</label>
    </ligand>
    <ligandPart>
        <name>Fe</name>
        <dbReference type="ChEBI" id="CHEBI:18248"/>
    </ligandPart>
</feature>
<dbReference type="InterPro" id="IPR009056">
    <property type="entry name" value="Cyt_c-like_dom"/>
</dbReference>
<dbReference type="PROSITE" id="PS51257">
    <property type="entry name" value="PROKAR_LIPOPROTEIN"/>
    <property type="match status" value="1"/>
</dbReference>
<evidence type="ECO:0000313" key="11">
    <source>
        <dbReference type="Proteomes" id="UP000446768"/>
    </source>
</evidence>
<dbReference type="PRINTS" id="PR00605">
    <property type="entry name" value="CYTCHROMECIC"/>
</dbReference>
<name>A0A7X2IMG4_9BURK</name>
<evidence type="ECO:0000256" key="1">
    <source>
        <dbReference type="ARBA" id="ARBA00022448"/>
    </source>
</evidence>
<keyword evidence="2 6" id="KW-0349">Heme</keyword>
<gene>
    <name evidence="10" type="ORF">GJ700_10650</name>
</gene>
<organism evidence="10 11">
    <name type="scientific">Pseudoduganella rivuli</name>
    <dbReference type="NCBI Taxonomy" id="2666085"/>
    <lineage>
        <taxon>Bacteria</taxon>
        <taxon>Pseudomonadati</taxon>
        <taxon>Pseudomonadota</taxon>
        <taxon>Betaproteobacteria</taxon>
        <taxon>Burkholderiales</taxon>
        <taxon>Oxalobacteraceae</taxon>
        <taxon>Telluria group</taxon>
        <taxon>Pseudoduganella</taxon>
    </lineage>
</organism>
<feature type="chain" id="PRO_5031046250" evidence="8">
    <location>
        <begin position="18"/>
        <end position="420"/>
    </location>
</feature>
<feature type="domain" description="Cytochrome c" evidence="9">
    <location>
        <begin position="185"/>
        <end position="292"/>
    </location>
</feature>
<feature type="binding site" description="covalent" evidence="6">
    <location>
        <position position="200"/>
    </location>
    <ligand>
        <name>heme c</name>
        <dbReference type="ChEBI" id="CHEBI:61717"/>
        <label>2</label>
    </ligand>
</feature>
<feature type="binding site" description="axial binding residue" evidence="7">
    <location>
        <position position="324"/>
    </location>
    <ligand>
        <name>heme c</name>
        <dbReference type="ChEBI" id="CHEBI:61717"/>
        <label>3</label>
    </ligand>
    <ligandPart>
        <name>Fe</name>
        <dbReference type="ChEBI" id="CHEBI:18248"/>
    </ligandPart>
</feature>
<protein>
    <submittedName>
        <fullName evidence="10">C-type cytochrome</fullName>
    </submittedName>
</protein>
<dbReference type="GO" id="GO:0016020">
    <property type="term" value="C:membrane"/>
    <property type="evidence" value="ECO:0007669"/>
    <property type="project" value="InterPro"/>
</dbReference>
<dbReference type="EMBL" id="WKJJ01000006">
    <property type="protein sequence ID" value="MRV72173.1"/>
    <property type="molecule type" value="Genomic_DNA"/>
</dbReference>
<evidence type="ECO:0000256" key="7">
    <source>
        <dbReference type="PIRSR" id="PIRSR000018-51"/>
    </source>
</evidence>
<dbReference type="PROSITE" id="PS51007">
    <property type="entry name" value="CYTC"/>
    <property type="match status" value="3"/>
</dbReference>
<dbReference type="GO" id="GO:0005506">
    <property type="term" value="F:iron ion binding"/>
    <property type="evidence" value="ECO:0007669"/>
    <property type="project" value="InterPro"/>
</dbReference>
<feature type="binding site" description="covalent" evidence="6">
    <location>
        <position position="55"/>
    </location>
    <ligand>
        <name>heme c</name>
        <dbReference type="ChEBI" id="CHEBI:61717"/>
        <label>1</label>
    </ligand>
</feature>
<dbReference type="GO" id="GO:0020037">
    <property type="term" value="F:heme binding"/>
    <property type="evidence" value="ECO:0007669"/>
    <property type="project" value="InterPro"/>
</dbReference>
<evidence type="ECO:0000256" key="4">
    <source>
        <dbReference type="ARBA" id="ARBA00022982"/>
    </source>
</evidence>
<comment type="caution">
    <text evidence="10">The sequence shown here is derived from an EMBL/GenBank/DDBJ whole genome shotgun (WGS) entry which is preliminary data.</text>
</comment>
<proteinExistence type="predicted"/>
<keyword evidence="8" id="KW-0732">Signal</keyword>
<dbReference type="GO" id="GO:0016614">
    <property type="term" value="F:oxidoreductase activity, acting on CH-OH group of donors"/>
    <property type="evidence" value="ECO:0007669"/>
    <property type="project" value="InterPro"/>
</dbReference>
<dbReference type="GO" id="GO:0009055">
    <property type="term" value="F:electron transfer activity"/>
    <property type="evidence" value="ECO:0007669"/>
    <property type="project" value="InterPro"/>
</dbReference>
<feature type="binding site" description="axial binding residue" evidence="7">
    <location>
        <position position="204"/>
    </location>
    <ligand>
        <name>heme c</name>
        <dbReference type="ChEBI" id="CHEBI:61717"/>
        <label>2</label>
    </ligand>
    <ligandPart>
        <name>Fe</name>
        <dbReference type="ChEBI" id="CHEBI:18248"/>
    </ligandPart>
</feature>
<keyword evidence="1" id="KW-0813">Transport</keyword>
<keyword evidence="3 7" id="KW-0479">Metal-binding</keyword>
<dbReference type="PANTHER" id="PTHR35008">
    <property type="entry name" value="BLL4482 PROTEIN-RELATED"/>
    <property type="match status" value="1"/>
</dbReference>
<feature type="binding site" description="covalent" evidence="6">
    <location>
        <position position="323"/>
    </location>
    <ligand>
        <name>heme c</name>
        <dbReference type="ChEBI" id="CHEBI:61717"/>
        <label>3</label>
    </ligand>
</feature>
<dbReference type="PANTHER" id="PTHR35008:SF4">
    <property type="entry name" value="BLL4482 PROTEIN"/>
    <property type="match status" value="1"/>
</dbReference>
<comment type="cofactor">
    <cofactor evidence="6">
        <name>heme c</name>
        <dbReference type="ChEBI" id="CHEBI:61717"/>
    </cofactor>
    <text evidence="6">Binds 3 heme c groups covalently per subunit.</text>
</comment>
<dbReference type="Gene3D" id="1.10.760.10">
    <property type="entry name" value="Cytochrome c-like domain"/>
    <property type="match status" value="3"/>
</dbReference>
<feature type="binding site" description="covalent" evidence="6">
    <location>
        <position position="320"/>
    </location>
    <ligand>
        <name>heme c</name>
        <dbReference type="ChEBI" id="CHEBI:61717"/>
        <label>3</label>
    </ligand>
</feature>
<dbReference type="PIRSF" id="PIRSF000018">
    <property type="entry name" value="Mb_ADH_cyt_c"/>
    <property type="match status" value="1"/>
</dbReference>
<dbReference type="InterPro" id="IPR036909">
    <property type="entry name" value="Cyt_c-like_dom_sf"/>
</dbReference>
<sequence length="420" mass="44664">MMKPSYLATALSAVAGAAMLLLSGCGGKGEGASAPTANNKEMVERGRYLAKAGDCAACHTAPTGATYAGGVELASPYGKFYGTNITPDKEHGIGTWSRDDFYKALHDGKAPGKHLYPAMPYTSYRGLSREDSDALYAYFMQLKPAAVANREPDLKFPYNMRFGMGIWKAMFLKDELTDASAGSSAEWKRGRYLANTLGHCAECHTPRGALGQMDLSRTLTGNRMARIGATDISPAGLSAAGWTPQDMQTFLATGVAQQGSATGEMFDVVHMSTQHMKPEDLKAMTTYLFGDKPLAPQALKPVELSGADIDAGKRTYLAVCAGCHGLDGGGKPHVAVAMKGNTSVRNTDPHNLIAATLDGIKAQHFGEKESMQEMPGFAGKLSDKEVTDLVNFLRGGWGGISAKVTESQVRAIREEGGAHH</sequence>
<feature type="domain" description="Cytochrome c" evidence="9">
    <location>
        <begin position="307"/>
        <end position="397"/>
    </location>
</feature>
<keyword evidence="5 7" id="KW-0408">Iron</keyword>
<evidence type="ECO:0000256" key="6">
    <source>
        <dbReference type="PIRSR" id="PIRSR000018-50"/>
    </source>
</evidence>
<evidence type="ECO:0000256" key="5">
    <source>
        <dbReference type="ARBA" id="ARBA00023004"/>
    </source>
</evidence>